<feature type="transmembrane region" description="Helical" evidence="2">
    <location>
        <begin position="474"/>
        <end position="493"/>
    </location>
</feature>
<organism evidence="4 5">
    <name type="scientific">Campylobacter gracilis RM3268</name>
    <dbReference type="NCBI Taxonomy" id="553220"/>
    <lineage>
        <taxon>Bacteria</taxon>
        <taxon>Pseudomonadati</taxon>
        <taxon>Campylobacterota</taxon>
        <taxon>Epsilonproteobacteria</taxon>
        <taxon>Campylobacterales</taxon>
        <taxon>Campylobacteraceae</taxon>
        <taxon>Campylobacter</taxon>
    </lineage>
</organism>
<sequence length="775" mass="84449">MDSTQIGISISLITKGFSVLSGDVKRLNALSESLKKAGRDVTELNQKISKIKSFKEKIGINQDKILGEFSHFQSRLAAVGSFGLPLKLAIDYEDAFADIKKVVDFKDEAEKEAFSNELLRLTQIIPLTAKELTQIAAAGGQMGISKDELLDFTQMVAKVATAFDMSADSAGESIGKIKNILNLDLSGTKDLMDVINGLSNSNPAKAGELVDVMKRIGAQGKQIGLTKEQTVALGSAFISLGKVPETASNAANKLMKTLGNISTSSEKEKKALAELGFDVDFIQAGMKTDSKKMMMDFLRAVKNIEDSKRGAILNTLFGDNYDTDIATLVGGLDTLEKAMNDVTDPAKFKNSSDTEFQNKANTTLAALKRFRGAWTAIGIQIGNAFLPVLNTVTSFFSAVAKFISYFLKEFPRLSKVIFGIVGGFLAIVTLAPMFRILGWSIGILINQARILGTAFSFLIKVFRLKWLATLKLNLAYIAVTAQTKATAAATWIANTASKAYAFTTGILSKALAALKAGFAAAGLGAKILRIALISTGIGAIAVGIGIAAAYIIEHWDEVKAFFMGFWQKIQPYWESIAAWFEKVWSTVANFFSSVWDSAKALFSGSWDGIETRFSAAVETIKAFFSPLTDFFSDIAKSISAAFDWVIDFWKNTFGSFFDWIGEKVNWMKDMARSVKEFFGFGEDMDTPQKSAINLFGQNARGELADINKTYAGQTRSAVLKTADGREVNVNFSGNFNLHSNDGKFDLQSFKSQVTRGVQDALRRDELNSQNTDVRG</sequence>
<evidence type="ECO:0000259" key="3">
    <source>
        <dbReference type="Pfam" id="PF10145"/>
    </source>
</evidence>
<keyword evidence="2" id="KW-1133">Transmembrane helix</keyword>
<keyword evidence="2" id="KW-0472">Membrane</keyword>
<keyword evidence="1" id="KW-1188">Viral release from host cell</keyword>
<comment type="caution">
    <text evidence="4">The sequence shown here is derived from an EMBL/GenBank/DDBJ whole genome shotgun (WGS) entry which is preliminary data.</text>
</comment>
<feature type="domain" description="Phage tail tape measure protein" evidence="3">
    <location>
        <begin position="117"/>
        <end position="318"/>
    </location>
</feature>
<feature type="transmembrane region" description="Helical" evidence="2">
    <location>
        <begin position="443"/>
        <end position="462"/>
    </location>
</feature>
<dbReference type="EMBL" id="ACYG01000027">
    <property type="protein sequence ID" value="EEV17350.1"/>
    <property type="molecule type" value="Genomic_DNA"/>
</dbReference>
<evidence type="ECO:0000313" key="5">
    <source>
        <dbReference type="Proteomes" id="UP000005709"/>
    </source>
</evidence>
<proteinExistence type="predicted"/>
<reference evidence="4 5" key="1">
    <citation type="submission" date="2009-07" db="EMBL/GenBank/DDBJ databases">
        <authorList>
            <person name="Madupu R."/>
            <person name="Sebastian Y."/>
            <person name="Durkin A.S."/>
            <person name="Torralba M."/>
            <person name="Methe B."/>
            <person name="Sutton G.G."/>
            <person name="Strausberg R.L."/>
            <person name="Nelson K.E."/>
        </authorList>
    </citation>
    <scope>NUCLEOTIDE SEQUENCE [LARGE SCALE GENOMIC DNA]</scope>
    <source>
        <strain evidence="4 5">RM3268</strain>
    </source>
</reference>
<keyword evidence="2" id="KW-0812">Transmembrane</keyword>
<feature type="transmembrane region" description="Helical" evidence="2">
    <location>
        <begin position="416"/>
        <end position="437"/>
    </location>
</feature>
<dbReference type="NCBIfam" id="TIGR01760">
    <property type="entry name" value="tape_meas_TP901"/>
    <property type="match status" value="1"/>
</dbReference>
<evidence type="ECO:0000256" key="1">
    <source>
        <dbReference type="ARBA" id="ARBA00022612"/>
    </source>
</evidence>
<feature type="transmembrane region" description="Helical" evidence="2">
    <location>
        <begin position="384"/>
        <end position="404"/>
    </location>
</feature>
<keyword evidence="5" id="KW-1185">Reference proteome</keyword>
<dbReference type="STRING" id="824.CGRAC_0629"/>
<dbReference type="OrthoDB" id="8019720at2"/>
<dbReference type="Proteomes" id="UP000005709">
    <property type="component" value="Unassembled WGS sequence"/>
</dbReference>
<protein>
    <submittedName>
        <fullName evidence="4">Phage tail tape measure protein, TP901 family</fullName>
    </submittedName>
</protein>
<dbReference type="eggNOG" id="COG5283">
    <property type="taxonomic scope" value="Bacteria"/>
</dbReference>
<evidence type="ECO:0000313" key="4">
    <source>
        <dbReference type="EMBL" id="EEV17350.1"/>
    </source>
</evidence>
<dbReference type="Pfam" id="PF10145">
    <property type="entry name" value="PhageMin_Tail"/>
    <property type="match status" value="1"/>
</dbReference>
<dbReference type="PANTHER" id="PTHR37813:SF1">
    <property type="entry name" value="FELS-2 PROPHAGE PROTEIN"/>
    <property type="match status" value="1"/>
</dbReference>
<name>C8PII5_9BACT</name>
<feature type="transmembrane region" description="Helical" evidence="2">
    <location>
        <begin position="530"/>
        <end position="552"/>
    </location>
</feature>
<feature type="transmembrane region" description="Helical" evidence="2">
    <location>
        <begin position="499"/>
        <end position="518"/>
    </location>
</feature>
<accession>C8PII5</accession>
<dbReference type="AlphaFoldDB" id="C8PII5"/>
<dbReference type="PANTHER" id="PTHR37813">
    <property type="entry name" value="FELS-2 PROPHAGE PROTEIN"/>
    <property type="match status" value="1"/>
</dbReference>
<gene>
    <name evidence="4" type="ORF">CAMGR0001_1646</name>
</gene>
<evidence type="ECO:0000256" key="2">
    <source>
        <dbReference type="SAM" id="Phobius"/>
    </source>
</evidence>
<dbReference type="RefSeq" id="WP_005872445.1">
    <property type="nucleotide sequence ID" value="NZ_ACYG01000027.1"/>
</dbReference>
<dbReference type="InterPro" id="IPR010090">
    <property type="entry name" value="Phage_tape_meas"/>
</dbReference>